<name>A0A7M5WL02_9CNID</name>
<evidence type="ECO:0000256" key="1">
    <source>
        <dbReference type="SAM" id="Phobius"/>
    </source>
</evidence>
<organism evidence="2 3">
    <name type="scientific">Clytia hemisphaerica</name>
    <dbReference type="NCBI Taxonomy" id="252671"/>
    <lineage>
        <taxon>Eukaryota</taxon>
        <taxon>Metazoa</taxon>
        <taxon>Cnidaria</taxon>
        <taxon>Hydrozoa</taxon>
        <taxon>Hydroidolina</taxon>
        <taxon>Leptothecata</taxon>
        <taxon>Obeliida</taxon>
        <taxon>Clytiidae</taxon>
        <taxon>Clytia</taxon>
    </lineage>
</organism>
<keyword evidence="3" id="KW-1185">Reference proteome</keyword>
<dbReference type="EnsemblMetazoa" id="CLYHEMT008495.4">
    <property type="protein sequence ID" value="CLYHEMP008495.4"/>
    <property type="gene ID" value="CLYHEMG008495"/>
</dbReference>
<reference evidence="2" key="1">
    <citation type="submission" date="2021-01" db="UniProtKB">
        <authorList>
            <consortium name="EnsemblMetazoa"/>
        </authorList>
    </citation>
    <scope>IDENTIFICATION</scope>
</reference>
<sequence>MADFVRIGFFYGSFCFIFMITVEIIAHQQHLTFTDVHKNKRLLSRQIIAAPSDTSGNPVKCMTHCLANRDKCKSINVNKELGKCELLGQSTVDGLKLTIEEGWIYYGPKEPYDGCHIATSMIGQKYCCPRGKFGDKCQYIATCANKYHGICHNSDGNVQTSGKQFLGNFKSAYKCFQQCKKLVIKDALKWTACESYENLNGHQCNILSSDVMLGKPTSLYRAFYSTCWTFKQQCSDPINQTFSCHFIDRKAHNPQPVSTFTKDSREECAEECYKQKQTFNKTINAIQYGTVTRYCQCLVGVDGIETSPSTYPTPENHETCIINQESWLKERTTNLTELSVLSIDHLSGSTGVYFNFMSSDLAPGFFEAGQNNKEAVMYNLRTSVAGIVRIWSHVTGGSVGDHHGRFDTAPLLLKENQWQVGDKAVLVDSSMPSIEGASASDAGISCRRLKERHPHYRSGHYWVKYALSEGVARQWCDMDDGKGWMVIGHVKLDPNVVTSVGSAIEQHPNLITGDILTTNVLFSVFGLTNTQAFNEVTEVRIRCFKQWHGRTLDVVVKEESFARRVFTKDNSQSRPGFYCSRNPGTPNIMQFLSMDNSLLKDVPCTDVLGNSFIWGYVLYRASTQYIFPYSTECDDRNRLDFNPSFTVEGEWWFYAG</sequence>
<protein>
    <submittedName>
        <fullName evidence="2">Uncharacterized protein</fullName>
    </submittedName>
</protein>
<feature type="transmembrane region" description="Helical" evidence="1">
    <location>
        <begin position="7"/>
        <end position="26"/>
    </location>
</feature>
<evidence type="ECO:0000313" key="3">
    <source>
        <dbReference type="Proteomes" id="UP000594262"/>
    </source>
</evidence>
<accession>A0A7M5WL02</accession>
<keyword evidence="1" id="KW-0472">Membrane</keyword>
<keyword evidence="1" id="KW-1133">Transmembrane helix</keyword>
<proteinExistence type="predicted"/>
<dbReference type="Proteomes" id="UP000594262">
    <property type="component" value="Unplaced"/>
</dbReference>
<evidence type="ECO:0000313" key="2">
    <source>
        <dbReference type="EnsemblMetazoa" id="CLYHEMP008495.4"/>
    </source>
</evidence>
<dbReference type="InterPro" id="IPR036056">
    <property type="entry name" value="Fibrinogen-like_C"/>
</dbReference>
<dbReference type="AlphaFoldDB" id="A0A7M5WL02"/>
<keyword evidence="1" id="KW-0812">Transmembrane</keyword>
<dbReference type="OrthoDB" id="5958120at2759"/>
<dbReference type="SUPFAM" id="SSF56496">
    <property type="entry name" value="Fibrinogen C-terminal domain-like"/>
    <property type="match status" value="1"/>
</dbReference>